<protein>
    <submittedName>
        <fullName evidence="1">Uncharacterized protein</fullName>
    </submittedName>
</protein>
<feature type="non-terminal residue" evidence="1">
    <location>
        <position position="1"/>
    </location>
</feature>
<proteinExistence type="predicted"/>
<reference evidence="1" key="1">
    <citation type="journal article" date="2014" name="Front. Microbiol.">
        <title>High frequency of phylogenetically diverse reductive dehalogenase-homologous genes in deep subseafloor sedimentary metagenomes.</title>
        <authorList>
            <person name="Kawai M."/>
            <person name="Futagami T."/>
            <person name="Toyoda A."/>
            <person name="Takaki Y."/>
            <person name="Nishi S."/>
            <person name="Hori S."/>
            <person name="Arai W."/>
            <person name="Tsubouchi T."/>
            <person name="Morono Y."/>
            <person name="Uchiyama I."/>
            <person name="Ito T."/>
            <person name="Fujiyama A."/>
            <person name="Inagaki F."/>
            <person name="Takami H."/>
        </authorList>
    </citation>
    <scope>NUCLEOTIDE SEQUENCE</scope>
    <source>
        <strain evidence="1">Expedition CK06-06</strain>
    </source>
</reference>
<dbReference type="EMBL" id="BARU01026177">
    <property type="protein sequence ID" value="GAH74792.1"/>
    <property type="molecule type" value="Genomic_DNA"/>
</dbReference>
<sequence length="40" mass="4389">EDDLPQMAADTMKIKRLLAGNPCKVKEEDALLIFKDAISG</sequence>
<organism evidence="1">
    <name type="scientific">marine sediment metagenome</name>
    <dbReference type="NCBI Taxonomy" id="412755"/>
    <lineage>
        <taxon>unclassified sequences</taxon>
        <taxon>metagenomes</taxon>
        <taxon>ecological metagenomes</taxon>
    </lineage>
</organism>
<dbReference type="AlphaFoldDB" id="X1HZA2"/>
<name>X1HZA2_9ZZZZ</name>
<evidence type="ECO:0000313" key="1">
    <source>
        <dbReference type="EMBL" id="GAH74792.1"/>
    </source>
</evidence>
<gene>
    <name evidence="1" type="ORF">S03H2_42089</name>
</gene>
<comment type="caution">
    <text evidence="1">The sequence shown here is derived from an EMBL/GenBank/DDBJ whole genome shotgun (WGS) entry which is preliminary data.</text>
</comment>
<accession>X1HZA2</accession>